<organism evidence="1 2">
    <name type="scientific">Crucibulum laeve</name>
    <dbReference type="NCBI Taxonomy" id="68775"/>
    <lineage>
        <taxon>Eukaryota</taxon>
        <taxon>Fungi</taxon>
        <taxon>Dikarya</taxon>
        <taxon>Basidiomycota</taxon>
        <taxon>Agaricomycotina</taxon>
        <taxon>Agaricomycetes</taxon>
        <taxon>Agaricomycetidae</taxon>
        <taxon>Agaricales</taxon>
        <taxon>Agaricineae</taxon>
        <taxon>Nidulariaceae</taxon>
        <taxon>Crucibulum</taxon>
    </lineage>
</organism>
<dbReference type="Proteomes" id="UP000308652">
    <property type="component" value="Unassembled WGS sequence"/>
</dbReference>
<dbReference type="AlphaFoldDB" id="A0A5C3MDW9"/>
<accession>A0A5C3MDW9</accession>
<sequence length="153" mass="17016">MEGRTSMKSRRSLDIRCLKRQVSSDQASSMTSAPLGFLPTFPPGSPTWANISCLSMFPCRGTSSEVAYSSQASISRLCESRFNHPLTSARPIGPWRYPAVTAFRAWPASYGIVLFQAVRRVYQPSVPSPGLRPLSIRTPLFLPTQNVFLNYQI</sequence>
<gene>
    <name evidence="1" type="ORF">BDQ12DRAFT_165592</name>
</gene>
<proteinExistence type="predicted"/>
<evidence type="ECO:0000313" key="1">
    <source>
        <dbReference type="EMBL" id="TFK43117.1"/>
    </source>
</evidence>
<evidence type="ECO:0000313" key="2">
    <source>
        <dbReference type="Proteomes" id="UP000308652"/>
    </source>
</evidence>
<reference evidence="1 2" key="1">
    <citation type="journal article" date="2019" name="Nat. Ecol. Evol.">
        <title>Megaphylogeny resolves global patterns of mushroom evolution.</title>
        <authorList>
            <person name="Varga T."/>
            <person name="Krizsan K."/>
            <person name="Foldi C."/>
            <person name="Dima B."/>
            <person name="Sanchez-Garcia M."/>
            <person name="Sanchez-Ramirez S."/>
            <person name="Szollosi G.J."/>
            <person name="Szarkandi J.G."/>
            <person name="Papp V."/>
            <person name="Albert L."/>
            <person name="Andreopoulos W."/>
            <person name="Angelini C."/>
            <person name="Antonin V."/>
            <person name="Barry K.W."/>
            <person name="Bougher N.L."/>
            <person name="Buchanan P."/>
            <person name="Buyck B."/>
            <person name="Bense V."/>
            <person name="Catcheside P."/>
            <person name="Chovatia M."/>
            <person name="Cooper J."/>
            <person name="Damon W."/>
            <person name="Desjardin D."/>
            <person name="Finy P."/>
            <person name="Geml J."/>
            <person name="Haridas S."/>
            <person name="Hughes K."/>
            <person name="Justo A."/>
            <person name="Karasinski D."/>
            <person name="Kautmanova I."/>
            <person name="Kiss B."/>
            <person name="Kocsube S."/>
            <person name="Kotiranta H."/>
            <person name="LaButti K.M."/>
            <person name="Lechner B.E."/>
            <person name="Liimatainen K."/>
            <person name="Lipzen A."/>
            <person name="Lukacs Z."/>
            <person name="Mihaltcheva S."/>
            <person name="Morgado L.N."/>
            <person name="Niskanen T."/>
            <person name="Noordeloos M.E."/>
            <person name="Ohm R.A."/>
            <person name="Ortiz-Santana B."/>
            <person name="Ovrebo C."/>
            <person name="Racz N."/>
            <person name="Riley R."/>
            <person name="Savchenko A."/>
            <person name="Shiryaev A."/>
            <person name="Soop K."/>
            <person name="Spirin V."/>
            <person name="Szebenyi C."/>
            <person name="Tomsovsky M."/>
            <person name="Tulloss R.E."/>
            <person name="Uehling J."/>
            <person name="Grigoriev I.V."/>
            <person name="Vagvolgyi C."/>
            <person name="Papp T."/>
            <person name="Martin F.M."/>
            <person name="Miettinen O."/>
            <person name="Hibbett D.S."/>
            <person name="Nagy L.G."/>
        </authorList>
    </citation>
    <scope>NUCLEOTIDE SEQUENCE [LARGE SCALE GENOMIC DNA]</scope>
    <source>
        <strain evidence="1 2">CBS 166.37</strain>
    </source>
</reference>
<dbReference type="EMBL" id="ML213591">
    <property type="protein sequence ID" value="TFK43117.1"/>
    <property type="molecule type" value="Genomic_DNA"/>
</dbReference>
<keyword evidence="2" id="KW-1185">Reference proteome</keyword>
<protein>
    <submittedName>
        <fullName evidence="1">Uncharacterized protein</fullName>
    </submittedName>
</protein>
<name>A0A5C3MDW9_9AGAR</name>